<dbReference type="eggNOG" id="ENOG503361K">
    <property type="taxonomic scope" value="Bacteria"/>
</dbReference>
<protein>
    <recommendedName>
        <fullName evidence="3">dUTPase</fullName>
    </recommendedName>
</protein>
<accession>Q83G41</accession>
<evidence type="ECO:0000313" key="1">
    <source>
        <dbReference type="EMBL" id="AAO44586.1"/>
    </source>
</evidence>
<dbReference type="KEGG" id="twh:TWT_489"/>
<dbReference type="AlphaFoldDB" id="Q83G41"/>
<dbReference type="Proteomes" id="UP000002200">
    <property type="component" value="Chromosome"/>
</dbReference>
<keyword evidence="2" id="KW-1185">Reference proteome</keyword>
<proteinExistence type="predicted"/>
<dbReference type="InterPro" id="IPR025242">
    <property type="entry name" value="DUF4193"/>
</dbReference>
<dbReference type="Pfam" id="PF13834">
    <property type="entry name" value="DUF4193"/>
    <property type="match status" value="1"/>
</dbReference>
<dbReference type="RefSeq" id="WP_011096229.1">
    <property type="nucleotide sequence ID" value="NC_004572.3"/>
</dbReference>
<reference evidence="1 2" key="1">
    <citation type="journal article" date="2003" name="Genome Res.">
        <title>Tropheryma whipplei twist: a human pathogenic Actinobacteria with a reduced genome.</title>
        <authorList>
            <person name="Raoult D."/>
            <person name="Ogata H."/>
            <person name="Audic S."/>
            <person name="Robert C."/>
            <person name="Suhre K."/>
            <person name="Drancourt M."/>
            <person name="Claverie J.-M."/>
        </authorList>
    </citation>
    <scope>NUCLEOTIDE SEQUENCE [LARGE SCALE GENOMIC DNA]</scope>
    <source>
        <strain evidence="1 2">Twist</strain>
    </source>
</reference>
<sequence length="92" mass="10232">MHTDYDTPRQTEELTESIEVLEKTATDDLNTDVDEDFDSASFELPGADLSDTDLEVVVIPPQENEFTCTSCFLVKHRLQLSSVANMCKDCAG</sequence>
<name>Q83G41_TROWT</name>
<dbReference type="HOGENOM" id="CLU_151863_0_0_11"/>
<dbReference type="STRING" id="203267.TWT_489"/>
<gene>
    <name evidence="1" type="ordered locus">TWT_489</name>
</gene>
<dbReference type="GeneID" id="67388049"/>
<evidence type="ECO:0008006" key="3">
    <source>
        <dbReference type="Google" id="ProtNLM"/>
    </source>
</evidence>
<dbReference type="EMBL" id="AE014184">
    <property type="protein sequence ID" value="AAO44586.1"/>
    <property type="molecule type" value="Genomic_DNA"/>
</dbReference>
<dbReference type="OrthoDB" id="4732434at2"/>
<organism evidence="1 2">
    <name type="scientific">Tropheryma whipplei (strain Twist)</name>
    <name type="common">Whipple's bacillus</name>
    <dbReference type="NCBI Taxonomy" id="203267"/>
    <lineage>
        <taxon>Bacteria</taxon>
        <taxon>Bacillati</taxon>
        <taxon>Actinomycetota</taxon>
        <taxon>Actinomycetes</taxon>
        <taxon>Micrococcales</taxon>
        <taxon>Tropherymataceae</taxon>
        <taxon>Tropheryma</taxon>
    </lineage>
</organism>
<evidence type="ECO:0000313" key="2">
    <source>
        <dbReference type="Proteomes" id="UP000002200"/>
    </source>
</evidence>